<dbReference type="InterPro" id="IPR041412">
    <property type="entry name" value="Xrn1_helical"/>
</dbReference>
<evidence type="ECO:0000256" key="1">
    <source>
        <dbReference type="ARBA" id="ARBA00022722"/>
    </source>
</evidence>
<accession>A0A098VW49</accession>
<dbReference type="GO" id="GO:0000956">
    <property type="term" value="P:nuclear-transcribed mRNA catabolic process"/>
    <property type="evidence" value="ECO:0007669"/>
    <property type="project" value="TreeGrafter"/>
</dbReference>
<evidence type="ECO:0000256" key="4">
    <source>
        <dbReference type="ARBA" id="ARBA00038299"/>
    </source>
</evidence>
<comment type="caution">
    <text evidence="8">The sequence shown here is derived from an EMBL/GenBank/DDBJ whole genome shotgun (WGS) entry which is preliminary data.</text>
</comment>
<name>A0A098VW49_9MICR</name>
<evidence type="ECO:0000256" key="2">
    <source>
        <dbReference type="ARBA" id="ARBA00022801"/>
    </source>
</evidence>
<proteinExistence type="inferred from homology"/>
<dbReference type="InterPro" id="IPR027073">
    <property type="entry name" value="5_3_exoribonuclease"/>
</dbReference>
<dbReference type="AlphaFoldDB" id="A0A098VW49"/>
<evidence type="ECO:0000259" key="6">
    <source>
        <dbReference type="Pfam" id="PF03159"/>
    </source>
</evidence>
<evidence type="ECO:0000256" key="5">
    <source>
        <dbReference type="SAM" id="MobiDB-lite"/>
    </source>
</evidence>
<evidence type="ECO:0000256" key="3">
    <source>
        <dbReference type="ARBA" id="ARBA00022839"/>
    </source>
</evidence>
<dbReference type="GO" id="GO:0003723">
    <property type="term" value="F:RNA binding"/>
    <property type="evidence" value="ECO:0007669"/>
    <property type="project" value="TreeGrafter"/>
</dbReference>
<dbReference type="Gene3D" id="3.40.50.12390">
    <property type="match status" value="2"/>
</dbReference>
<organism evidence="8 9">
    <name type="scientific">Mitosporidium daphniae</name>
    <dbReference type="NCBI Taxonomy" id="1485682"/>
    <lineage>
        <taxon>Eukaryota</taxon>
        <taxon>Fungi</taxon>
        <taxon>Fungi incertae sedis</taxon>
        <taxon>Microsporidia</taxon>
        <taxon>Mitosporidium</taxon>
    </lineage>
</organism>
<gene>
    <name evidence="8" type="ORF">DI09_10p10</name>
</gene>
<evidence type="ECO:0000259" key="7">
    <source>
        <dbReference type="Pfam" id="PF17846"/>
    </source>
</evidence>
<dbReference type="HOGENOM" id="CLU_318582_0_0_1"/>
<keyword evidence="2" id="KW-0378">Hydrolase</keyword>
<dbReference type="RefSeq" id="XP_013239579.1">
    <property type="nucleotide sequence ID" value="XM_013384125.1"/>
</dbReference>
<dbReference type="GeneID" id="25257963"/>
<dbReference type="Proteomes" id="UP000029725">
    <property type="component" value="Unassembled WGS sequence"/>
</dbReference>
<dbReference type="CDD" id="cd18673">
    <property type="entry name" value="PIN_XRN1-2-like"/>
    <property type="match status" value="1"/>
</dbReference>
<dbReference type="Pfam" id="PF17846">
    <property type="entry name" value="XRN_M"/>
    <property type="match status" value="2"/>
</dbReference>
<feature type="domain" description="Xrn1 helical" evidence="7">
    <location>
        <begin position="287"/>
        <end position="336"/>
    </location>
</feature>
<keyword evidence="1" id="KW-0540">Nuclease</keyword>
<feature type="domain" description="Xrn1 helical" evidence="7">
    <location>
        <begin position="402"/>
        <end position="584"/>
    </location>
</feature>
<keyword evidence="9" id="KW-1185">Reference proteome</keyword>
<dbReference type="EMBL" id="JMKJ01000011">
    <property type="protein sequence ID" value="KGG53104.1"/>
    <property type="molecule type" value="Genomic_DNA"/>
</dbReference>
<keyword evidence="3" id="KW-0269">Exonuclease</keyword>
<dbReference type="VEuPathDB" id="MicrosporidiaDB:DI09_10p10"/>
<feature type="compositionally biased region" description="Polar residues" evidence="5">
    <location>
        <begin position="818"/>
        <end position="829"/>
    </location>
</feature>
<sequence length="913" mass="101873">MGVPKLFKWLKDRYPLISQSGLGASLKSSGILPAIDDLFIDANSIIHSCTHPEYGSLPKSEAEMFYRIGKELDTMVAIVAPRRMFFVAVDGVAPRAKLNQQRSRRFRAAAEAATSAGAAATTSTANGDALIAEKFDPNSITPGTPFMARLSAFLRSFLQSRLKEELYPPKVVYSGQEIPGEGEHKIMDEIRSLTSQKTLGPICIHGLDADLIMLSLASHHRQLVLLREQRPFLQRYGSSLKKERPMPESLGEMTFDVLHISILRDYLRLEFSCSAETQNLNEEEEKKVASDFVVLAMLAGNDFVPHLPGFHIDKGSLSSLLDVYKSVRKPDEYLTSLESSPHISSINWGLLARILTSSGQASPSSSPPIKAVRENSQHEAAETFMDNAVALKADSSGEEDCADGYKNYYSQKLSLTDERALEPLFLSYVRILLWAWIYYYRGLDSWAVFYPYHYAPLGGDIGAWLEKGGPLAHDMLVPAQLWGISNGTPLRPLEQLLAVLPIASGATLLPQPLFDLMSSEALAEWYPLTFAIDVNEKTRSWEHIVLIPFIDEKKLLSAVRGVENKLTPQEKAFNRQYSQPFIWNKGINHPAARCCDPSLWPSLFVKNTVFSGSTWGRMSPRRLSPSLQLCLCGAFSLEDGGQYCIQCLLNQIKKGSLFSNWPYHLHPLSLAPMNETHLRVFGLTDGKEIFYDSDGVRRRDLSMAELDLFSLARRVFNMKSTKIASAFSNDIDPGLYFFGRVERGNNDAQGSRNLSVNGVVMRTGKDFFIIPPALCVNLKTPSCAHVNYIWKKEKTSGTNPSNKLPTASSNPYDYFVKSSTAPNGPNTTPVKMIPEVEENPHIKQHDRKARSPEYKLTRKAVNASDLEAKLLGLSMQGPRETPPPRQPRKDKKDYLCENLKTALGISSCKRNHK</sequence>
<feature type="domain" description="Xrn1 N-terminal" evidence="6">
    <location>
        <begin position="1"/>
        <end position="229"/>
    </location>
</feature>
<reference evidence="8 9" key="1">
    <citation type="submission" date="2014-04" db="EMBL/GenBank/DDBJ databases">
        <title>A new species of microsporidia sheds light on the evolution of extreme parasitism.</title>
        <authorList>
            <person name="Haag K.L."/>
            <person name="James T.Y."/>
            <person name="Larsson R."/>
            <person name="Schaer T.M."/>
            <person name="Refardt D."/>
            <person name="Pombert J.-F."/>
            <person name="Ebert D."/>
        </authorList>
    </citation>
    <scope>NUCLEOTIDE SEQUENCE [LARGE SCALE GENOMIC DNA]</scope>
    <source>
        <strain evidence="8 9">UGP3</strain>
        <tissue evidence="8">Spores</tissue>
    </source>
</reference>
<dbReference type="Pfam" id="PF03159">
    <property type="entry name" value="XRN_N"/>
    <property type="match status" value="1"/>
</dbReference>
<dbReference type="PANTHER" id="PTHR12341:SF7">
    <property type="entry name" value="5'-3' EXORIBONUCLEASE 1"/>
    <property type="match status" value="1"/>
</dbReference>
<evidence type="ECO:0000313" key="9">
    <source>
        <dbReference type="Proteomes" id="UP000029725"/>
    </source>
</evidence>
<protein>
    <submittedName>
        <fullName evidence="8">Uncharacterized protein</fullName>
    </submittedName>
</protein>
<evidence type="ECO:0000313" key="8">
    <source>
        <dbReference type="EMBL" id="KGG53104.1"/>
    </source>
</evidence>
<dbReference type="Gene3D" id="1.25.40.1050">
    <property type="match status" value="1"/>
</dbReference>
<feature type="compositionally biased region" description="Basic and acidic residues" evidence="5">
    <location>
        <begin position="838"/>
        <end position="856"/>
    </location>
</feature>
<dbReference type="InterPro" id="IPR004859">
    <property type="entry name" value="Xrn1_N"/>
</dbReference>
<dbReference type="GO" id="GO:0005634">
    <property type="term" value="C:nucleus"/>
    <property type="evidence" value="ECO:0007669"/>
    <property type="project" value="TreeGrafter"/>
</dbReference>
<dbReference type="GO" id="GO:0004534">
    <property type="term" value="F:5'-3' RNA exonuclease activity"/>
    <property type="evidence" value="ECO:0007669"/>
    <property type="project" value="TreeGrafter"/>
</dbReference>
<comment type="similarity">
    <text evidence="4">Belongs to the 5'-3' exonuclease family.</text>
</comment>
<dbReference type="PANTHER" id="PTHR12341">
    <property type="entry name" value="5'-&gt;3' EXORIBONUCLEASE"/>
    <property type="match status" value="1"/>
</dbReference>
<feature type="region of interest" description="Disordered" evidence="5">
    <location>
        <begin position="818"/>
        <end position="895"/>
    </location>
</feature>
<dbReference type="OrthoDB" id="372487at2759"/>